<dbReference type="CDD" id="cd17748">
    <property type="entry name" value="BRCT_DNA_ligase_like"/>
    <property type="match status" value="1"/>
</dbReference>
<dbReference type="InterPro" id="IPR001679">
    <property type="entry name" value="DNA_ligase"/>
</dbReference>
<dbReference type="GO" id="GO:0006260">
    <property type="term" value="P:DNA replication"/>
    <property type="evidence" value="ECO:0007669"/>
    <property type="project" value="UniProtKB-KW"/>
</dbReference>
<dbReference type="SUPFAM" id="SSF52113">
    <property type="entry name" value="BRCT domain"/>
    <property type="match status" value="1"/>
</dbReference>
<evidence type="ECO:0000256" key="7">
    <source>
        <dbReference type="ARBA" id="ARBA00034005"/>
    </source>
</evidence>
<evidence type="ECO:0000259" key="8">
    <source>
        <dbReference type="PROSITE" id="PS50172"/>
    </source>
</evidence>
<comment type="catalytic activity">
    <reaction evidence="7">
        <text>NAD(+) + (deoxyribonucleotide)n-3'-hydroxyl + 5'-phospho-(deoxyribonucleotide)m = (deoxyribonucleotide)n+m + AMP + beta-nicotinamide D-nucleotide.</text>
        <dbReference type="EC" id="6.5.1.2"/>
    </reaction>
</comment>
<comment type="caution">
    <text evidence="9">The sequence shown here is derived from an EMBL/GenBank/DDBJ whole genome shotgun (WGS) entry which is preliminary data.</text>
</comment>
<dbReference type="SUPFAM" id="SSF50249">
    <property type="entry name" value="Nucleic acid-binding proteins"/>
    <property type="match status" value="1"/>
</dbReference>
<protein>
    <recommendedName>
        <fullName evidence="1">DNA ligase (NAD(+))</fullName>
        <ecNumber evidence="1">6.5.1.2</ecNumber>
    </recommendedName>
</protein>
<dbReference type="NCBIfam" id="NF005932">
    <property type="entry name" value="PRK07956.1"/>
    <property type="match status" value="1"/>
</dbReference>
<dbReference type="EC" id="6.5.1.2" evidence="1"/>
<organism evidence="9">
    <name type="scientific">bioreactor metagenome</name>
    <dbReference type="NCBI Taxonomy" id="1076179"/>
    <lineage>
        <taxon>unclassified sequences</taxon>
        <taxon>metagenomes</taxon>
        <taxon>ecological metagenomes</taxon>
    </lineage>
</organism>
<evidence type="ECO:0000313" key="9">
    <source>
        <dbReference type="EMBL" id="MPM29319.1"/>
    </source>
</evidence>
<dbReference type="SMART" id="SM00292">
    <property type="entry name" value="BRCT"/>
    <property type="match status" value="1"/>
</dbReference>
<dbReference type="InterPro" id="IPR036420">
    <property type="entry name" value="BRCT_dom_sf"/>
</dbReference>
<dbReference type="InterPro" id="IPR004150">
    <property type="entry name" value="NAD_DNA_ligase_OB"/>
</dbReference>
<name>A0A644YLX3_9ZZZZ</name>
<evidence type="ECO:0000256" key="3">
    <source>
        <dbReference type="ARBA" id="ARBA00022705"/>
    </source>
</evidence>
<dbReference type="GO" id="GO:0003911">
    <property type="term" value="F:DNA ligase (NAD+) activity"/>
    <property type="evidence" value="ECO:0007669"/>
    <property type="project" value="UniProtKB-EC"/>
</dbReference>
<dbReference type="Pfam" id="PF03120">
    <property type="entry name" value="OB_DNA_ligase"/>
    <property type="match status" value="1"/>
</dbReference>
<reference evidence="9" key="1">
    <citation type="submission" date="2019-08" db="EMBL/GenBank/DDBJ databases">
        <authorList>
            <person name="Kucharzyk K."/>
            <person name="Murdoch R.W."/>
            <person name="Higgins S."/>
            <person name="Loffler F."/>
        </authorList>
    </citation>
    <scope>NUCLEOTIDE SEQUENCE</scope>
</reference>
<dbReference type="PIRSF" id="PIRSF001604">
    <property type="entry name" value="LigA"/>
    <property type="match status" value="1"/>
</dbReference>
<dbReference type="HAMAP" id="MF_01588">
    <property type="entry name" value="DNA_ligase_A"/>
    <property type="match status" value="1"/>
</dbReference>
<accession>A0A644YLX3</accession>
<keyword evidence="6" id="KW-0520">NAD</keyword>
<dbReference type="SMART" id="SM00532">
    <property type="entry name" value="LIGANc"/>
    <property type="match status" value="1"/>
</dbReference>
<dbReference type="Gene3D" id="1.10.150.20">
    <property type="entry name" value="5' to 3' exonuclease, C-terminal subdomain"/>
    <property type="match status" value="2"/>
</dbReference>
<dbReference type="SUPFAM" id="SSF56091">
    <property type="entry name" value="DNA ligase/mRNA capping enzyme, catalytic domain"/>
    <property type="match status" value="1"/>
</dbReference>
<dbReference type="Gene3D" id="2.40.50.140">
    <property type="entry name" value="Nucleic acid-binding proteins"/>
    <property type="match status" value="1"/>
</dbReference>
<dbReference type="PROSITE" id="PS50172">
    <property type="entry name" value="BRCT"/>
    <property type="match status" value="1"/>
</dbReference>
<dbReference type="NCBIfam" id="TIGR00575">
    <property type="entry name" value="dnlj"/>
    <property type="match status" value="1"/>
</dbReference>
<dbReference type="InterPro" id="IPR013840">
    <property type="entry name" value="DNAligase_N"/>
</dbReference>
<evidence type="ECO:0000256" key="4">
    <source>
        <dbReference type="ARBA" id="ARBA00022723"/>
    </source>
</evidence>
<dbReference type="InterPro" id="IPR013839">
    <property type="entry name" value="DNAligase_adenylation"/>
</dbReference>
<dbReference type="Pfam" id="PF01653">
    <property type="entry name" value="DNA_ligase_aden"/>
    <property type="match status" value="1"/>
</dbReference>
<dbReference type="GO" id="GO:0006281">
    <property type="term" value="P:DNA repair"/>
    <property type="evidence" value="ECO:0007669"/>
    <property type="project" value="InterPro"/>
</dbReference>
<evidence type="ECO:0000256" key="5">
    <source>
        <dbReference type="ARBA" id="ARBA00022833"/>
    </source>
</evidence>
<keyword evidence="5" id="KW-0862">Zinc</keyword>
<dbReference type="SUPFAM" id="SSF47781">
    <property type="entry name" value="RuvA domain 2-like"/>
    <property type="match status" value="1"/>
</dbReference>
<dbReference type="EMBL" id="VSSQ01005481">
    <property type="protein sequence ID" value="MPM29319.1"/>
    <property type="molecule type" value="Genomic_DNA"/>
</dbReference>
<dbReference type="Gene3D" id="3.30.470.30">
    <property type="entry name" value="DNA ligase/mRNA capping enzyme"/>
    <property type="match status" value="1"/>
</dbReference>
<dbReference type="InterPro" id="IPR001357">
    <property type="entry name" value="BRCT_dom"/>
</dbReference>
<evidence type="ECO:0000256" key="2">
    <source>
        <dbReference type="ARBA" id="ARBA00022598"/>
    </source>
</evidence>
<feature type="domain" description="BRCT" evidence="8">
    <location>
        <begin position="574"/>
        <end position="649"/>
    </location>
</feature>
<dbReference type="Gene3D" id="3.40.50.10190">
    <property type="entry name" value="BRCT domain"/>
    <property type="match status" value="1"/>
</dbReference>
<dbReference type="Pfam" id="PF00533">
    <property type="entry name" value="BRCT"/>
    <property type="match status" value="1"/>
</dbReference>
<dbReference type="AlphaFoldDB" id="A0A644YLX3"/>
<dbReference type="Gene3D" id="1.10.287.610">
    <property type="entry name" value="Helix hairpin bin"/>
    <property type="match status" value="1"/>
</dbReference>
<evidence type="ECO:0000256" key="1">
    <source>
        <dbReference type="ARBA" id="ARBA00012722"/>
    </source>
</evidence>
<sequence>MDIFKRMNELIAQITEADIAYYKHDAPILSDRDYDVRYDELLRLEQESGIILSGSPTQRVPGEGLEGLTEVVHTKPMLSAGKTKSTEDIVKFIGGRSAILSWKLDGLTLVLRYENGALQQAITRGTDGRVGEDVTHTVKVMLNVPLRIPYTEPLEVRGEGVVSWANFNKLNETLEDPYSHPRNLAAGSIRKLDAEAVRGRYLEFLAFELIGEAIDWPIKNGQLQFLKTQGFSVVPYTRINGGSSKEQVLSLIKMADPAQFPYPVDGLIFEYDDVEYGQSLGATGHHENRLMALKWQDTLYPTVFRGLELATTRTGMVSLTGVFDDVEIDGTIVNHAYLHNVDIFTNLALGAGDQIEIYKANMIIPQIAENHTKSGTFPLPTECPCCGGALEMRTTSGGTRQLFCENPACPAKLVRKFVHFCSKTRMDIEGLSETTLEKFIQHGWIKTFGDLYELEKHRAQFVSTPGFGEKSFARLQAAVDKRRACTLKQFIAGLGIPEVGRHAGAALCDYFHGSWAAFEQAIKGHFDFTQLADFGQIMNDNIYTWYADTEAAQLWRPVLDHITFLEETKTMSTNTNNPFAGKSVVATGKLENYTRSGIQDRLLELGAKPSESVSKKTDYLIVGENAGSKLDKAHTLGVKTLTEQEFEVLAGQASA</sequence>
<gene>
    <name evidence="9" type="primary">ligA_29</name>
    <name evidence="9" type="ORF">SDC9_75859</name>
</gene>
<keyword evidence="3" id="KW-0235">DNA replication</keyword>
<evidence type="ECO:0000256" key="6">
    <source>
        <dbReference type="ARBA" id="ARBA00023027"/>
    </source>
</evidence>
<proteinExistence type="inferred from homology"/>
<dbReference type="GO" id="GO:0046872">
    <property type="term" value="F:metal ion binding"/>
    <property type="evidence" value="ECO:0007669"/>
    <property type="project" value="UniProtKB-KW"/>
</dbReference>
<dbReference type="InterPro" id="IPR010994">
    <property type="entry name" value="RuvA_2-like"/>
</dbReference>
<keyword evidence="4" id="KW-0479">Metal-binding</keyword>
<keyword evidence="2 9" id="KW-0436">Ligase</keyword>
<dbReference type="InterPro" id="IPR012340">
    <property type="entry name" value="NA-bd_OB-fold"/>
</dbReference>